<dbReference type="AlphaFoldDB" id="A0AAV3ZGD0"/>
<keyword evidence="1" id="KW-1133">Transmembrane helix</keyword>
<proteinExistence type="predicted"/>
<keyword evidence="3" id="KW-1185">Reference proteome</keyword>
<keyword evidence="1" id="KW-0812">Transmembrane</keyword>
<accession>A0AAV3ZGD0</accession>
<gene>
    <name evidence="2" type="ORF">PoB_002009700</name>
</gene>
<evidence type="ECO:0000256" key="1">
    <source>
        <dbReference type="SAM" id="Phobius"/>
    </source>
</evidence>
<sequence>MMRISWSEKKRPNESVPKEAKLERPLIKTIRRGQLQNVEHICRHKGLEHLAISAKVEGTCHRGRQRVTFIESLNLRAISNGGNSNFRWFEKRFGERNMMRDICFRHGTWKSLLLQGFFSAMFCFLIIDRGLESTAYFRDESTNYYAMNILSASSLHLMPYLVT</sequence>
<evidence type="ECO:0000313" key="2">
    <source>
        <dbReference type="EMBL" id="GFN93591.1"/>
    </source>
</evidence>
<organism evidence="2 3">
    <name type="scientific">Plakobranchus ocellatus</name>
    <dbReference type="NCBI Taxonomy" id="259542"/>
    <lineage>
        <taxon>Eukaryota</taxon>
        <taxon>Metazoa</taxon>
        <taxon>Spiralia</taxon>
        <taxon>Lophotrochozoa</taxon>
        <taxon>Mollusca</taxon>
        <taxon>Gastropoda</taxon>
        <taxon>Heterobranchia</taxon>
        <taxon>Euthyneura</taxon>
        <taxon>Panpulmonata</taxon>
        <taxon>Sacoglossa</taxon>
        <taxon>Placobranchoidea</taxon>
        <taxon>Plakobranchidae</taxon>
        <taxon>Plakobranchus</taxon>
    </lineage>
</organism>
<reference evidence="2 3" key="1">
    <citation type="journal article" date="2021" name="Elife">
        <title>Chloroplast acquisition without the gene transfer in kleptoplastic sea slugs, Plakobranchus ocellatus.</title>
        <authorList>
            <person name="Maeda T."/>
            <person name="Takahashi S."/>
            <person name="Yoshida T."/>
            <person name="Shimamura S."/>
            <person name="Takaki Y."/>
            <person name="Nagai Y."/>
            <person name="Toyoda A."/>
            <person name="Suzuki Y."/>
            <person name="Arimoto A."/>
            <person name="Ishii H."/>
            <person name="Satoh N."/>
            <person name="Nishiyama T."/>
            <person name="Hasebe M."/>
            <person name="Maruyama T."/>
            <person name="Minagawa J."/>
            <person name="Obokata J."/>
            <person name="Shigenobu S."/>
        </authorList>
    </citation>
    <scope>NUCLEOTIDE SEQUENCE [LARGE SCALE GENOMIC DNA]</scope>
</reference>
<evidence type="ECO:0008006" key="4">
    <source>
        <dbReference type="Google" id="ProtNLM"/>
    </source>
</evidence>
<evidence type="ECO:0000313" key="3">
    <source>
        <dbReference type="Proteomes" id="UP000735302"/>
    </source>
</evidence>
<comment type="caution">
    <text evidence="2">The sequence shown here is derived from an EMBL/GenBank/DDBJ whole genome shotgun (WGS) entry which is preliminary data.</text>
</comment>
<dbReference type="EMBL" id="BLXT01002362">
    <property type="protein sequence ID" value="GFN93591.1"/>
    <property type="molecule type" value="Genomic_DNA"/>
</dbReference>
<keyword evidence="1" id="KW-0472">Membrane</keyword>
<protein>
    <recommendedName>
        <fullName evidence="4">Odorant receptor</fullName>
    </recommendedName>
</protein>
<feature type="transmembrane region" description="Helical" evidence="1">
    <location>
        <begin position="112"/>
        <end position="131"/>
    </location>
</feature>
<dbReference type="Proteomes" id="UP000735302">
    <property type="component" value="Unassembled WGS sequence"/>
</dbReference>
<name>A0AAV3ZGD0_9GAST</name>